<accession>A0A3B0USX6</accession>
<organism evidence="2">
    <name type="scientific">hydrothermal vent metagenome</name>
    <dbReference type="NCBI Taxonomy" id="652676"/>
    <lineage>
        <taxon>unclassified sequences</taxon>
        <taxon>metagenomes</taxon>
        <taxon>ecological metagenomes</taxon>
    </lineage>
</organism>
<evidence type="ECO:0000259" key="1">
    <source>
        <dbReference type="Pfam" id="PF01521"/>
    </source>
</evidence>
<name>A0A3B0USX6_9ZZZZ</name>
<dbReference type="InterPro" id="IPR050322">
    <property type="entry name" value="Fe-S_cluster_asmbl/transfer"/>
</dbReference>
<dbReference type="Pfam" id="PF01521">
    <property type="entry name" value="Fe-S_biosyn"/>
    <property type="match status" value="1"/>
</dbReference>
<dbReference type="GO" id="GO:0005737">
    <property type="term" value="C:cytoplasm"/>
    <property type="evidence" value="ECO:0007669"/>
    <property type="project" value="TreeGrafter"/>
</dbReference>
<protein>
    <recommendedName>
        <fullName evidence="1">Core domain-containing protein</fullName>
    </recommendedName>
</protein>
<dbReference type="SUPFAM" id="SSF89360">
    <property type="entry name" value="HesB-like domain"/>
    <property type="match status" value="1"/>
</dbReference>
<dbReference type="PANTHER" id="PTHR10072:SF41">
    <property type="entry name" value="IRON-SULFUR CLUSTER ASSEMBLY 1 HOMOLOG, MITOCHONDRIAL"/>
    <property type="match status" value="1"/>
</dbReference>
<dbReference type="GO" id="GO:0051537">
    <property type="term" value="F:2 iron, 2 sulfur cluster binding"/>
    <property type="evidence" value="ECO:0007669"/>
    <property type="project" value="TreeGrafter"/>
</dbReference>
<proteinExistence type="predicted"/>
<dbReference type="AlphaFoldDB" id="A0A3B0USX6"/>
<dbReference type="EMBL" id="UOES01000389">
    <property type="protein sequence ID" value="VAW28357.1"/>
    <property type="molecule type" value="Genomic_DNA"/>
</dbReference>
<dbReference type="InterPro" id="IPR035903">
    <property type="entry name" value="HesB-like_dom_sf"/>
</dbReference>
<dbReference type="GO" id="GO:0016226">
    <property type="term" value="P:iron-sulfur cluster assembly"/>
    <property type="evidence" value="ECO:0007669"/>
    <property type="project" value="TreeGrafter"/>
</dbReference>
<dbReference type="InterPro" id="IPR000361">
    <property type="entry name" value="ATAP_core_dom"/>
</dbReference>
<dbReference type="PANTHER" id="PTHR10072">
    <property type="entry name" value="IRON-SULFUR CLUSTER ASSEMBLY PROTEIN"/>
    <property type="match status" value="1"/>
</dbReference>
<sequence length="102" mass="11391">MIFELPLKITPEALKQIKMIMAEKSVPQGYGLRVGTNSAASCGTTSFMLGFDKKKVGDDSFQFEGIEVLINKKEMLHLINVTLDYEEGEEVSGFRFDKPTLV</sequence>
<feature type="domain" description="Core" evidence="1">
    <location>
        <begin position="7"/>
        <end position="101"/>
    </location>
</feature>
<reference evidence="2" key="1">
    <citation type="submission" date="2018-06" db="EMBL/GenBank/DDBJ databases">
        <authorList>
            <person name="Zhirakovskaya E."/>
        </authorList>
    </citation>
    <scope>NUCLEOTIDE SEQUENCE</scope>
</reference>
<dbReference type="Gene3D" id="2.60.300.12">
    <property type="entry name" value="HesB-like domain"/>
    <property type="match status" value="1"/>
</dbReference>
<evidence type="ECO:0000313" key="2">
    <source>
        <dbReference type="EMBL" id="VAW28357.1"/>
    </source>
</evidence>
<gene>
    <name evidence="2" type="ORF">MNBD_BACTEROID06-1739</name>
</gene>